<evidence type="ECO:0000256" key="3">
    <source>
        <dbReference type="PROSITE-ProRule" id="PRU10139"/>
    </source>
</evidence>
<keyword evidence="2" id="KW-0378">Hydrolase</keyword>
<reference evidence="5 6" key="1">
    <citation type="submission" date="2024-01" db="EMBL/GenBank/DDBJ databases">
        <title>A draft genome for a cacao thread blight-causing isolate of Paramarasmius palmivorus.</title>
        <authorList>
            <person name="Baruah I.K."/>
            <person name="Bukari Y."/>
            <person name="Amoako-Attah I."/>
            <person name="Meinhardt L.W."/>
            <person name="Bailey B.A."/>
            <person name="Cohen S.P."/>
        </authorList>
    </citation>
    <scope>NUCLEOTIDE SEQUENCE [LARGE SCALE GENOMIC DNA]</scope>
    <source>
        <strain evidence="5 6">GH-12</strain>
    </source>
</reference>
<dbReference type="PROSITE" id="PS00920">
    <property type="entry name" value="NITRIL_CHT_1"/>
    <property type="match status" value="1"/>
</dbReference>
<name>A0AAW0EGW9_9AGAR</name>
<dbReference type="CDD" id="cd07564">
    <property type="entry name" value="nitrilases_CHs"/>
    <property type="match status" value="1"/>
</dbReference>
<comment type="similarity">
    <text evidence="1">Belongs to the carbon-nitrogen hydrolase superfamily. Nitrilase family.</text>
</comment>
<evidence type="ECO:0000256" key="1">
    <source>
        <dbReference type="ARBA" id="ARBA00008129"/>
    </source>
</evidence>
<evidence type="ECO:0000313" key="6">
    <source>
        <dbReference type="Proteomes" id="UP001383192"/>
    </source>
</evidence>
<gene>
    <name evidence="5" type="ORF">VNI00_000306</name>
</gene>
<accession>A0AAW0EGW9</accession>
<dbReference type="InterPro" id="IPR044149">
    <property type="entry name" value="Nitrilases_CHs"/>
</dbReference>
<dbReference type="Proteomes" id="UP001383192">
    <property type="component" value="Unassembled WGS sequence"/>
</dbReference>
<dbReference type="InterPro" id="IPR003010">
    <property type="entry name" value="C-N_Hydrolase"/>
</dbReference>
<dbReference type="Pfam" id="PF00795">
    <property type="entry name" value="CN_hydrolase"/>
    <property type="match status" value="1"/>
</dbReference>
<dbReference type="PROSITE" id="PS50263">
    <property type="entry name" value="CN_HYDROLASE"/>
    <property type="match status" value="1"/>
</dbReference>
<dbReference type="Gene3D" id="3.60.110.10">
    <property type="entry name" value="Carbon-nitrogen hydrolase"/>
    <property type="match status" value="1"/>
</dbReference>
<proteinExistence type="inferred from homology"/>
<dbReference type="InterPro" id="IPR036526">
    <property type="entry name" value="C-N_Hydrolase_sf"/>
</dbReference>
<dbReference type="PANTHER" id="PTHR46044:SF14">
    <property type="entry name" value="ARYLACETONITRILASE"/>
    <property type="match status" value="1"/>
</dbReference>
<dbReference type="GO" id="GO:0016836">
    <property type="term" value="F:hydro-lyase activity"/>
    <property type="evidence" value="ECO:0007669"/>
    <property type="project" value="UniProtKB-ARBA"/>
</dbReference>
<organism evidence="5 6">
    <name type="scientific">Paramarasmius palmivorus</name>
    <dbReference type="NCBI Taxonomy" id="297713"/>
    <lineage>
        <taxon>Eukaryota</taxon>
        <taxon>Fungi</taxon>
        <taxon>Dikarya</taxon>
        <taxon>Basidiomycota</taxon>
        <taxon>Agaricomycotina</taxon>
        <taxon>Agaricomycetes</taxon>
        <taxon>Agaricomycetidae</taxon>
        <taxon>Agaricales</taxon>
        <taxon>Marasmiineae</taxon>
        <taxon>Marasmiaceae</taxon>
        <taxon>Paramarasmius</taxon>
    </lineage>
</organism>
<dbReference type="GO" id="GO:0000257">
    <property type="term" value="F:nitrilase activity"/>
    <property type="evidence" value="ECO:0007669"/>
    <property type="project" value="UniProtKB-ARBA"/>
</dbReference>
<sequence length="332" mass="36190">MKVAAVQAEPAWFDLEAGIDKTISIIKEAAANGARLVGFPEAFIPGYPTRVWTEAFNPDFFTEYQKASLGVRSPQYRRILQATKEANIWVVLGFVELDGNSMYAAQSVISATGEVVLHRRKLKPTGHERTIWGDAPADSLKSAVEGPDGVIVGCLNCWEHMQPLLRFHHYSQGVQIHVASWPFFNSAADGATPHFSSDFQVMVTRFSAMEGPMFVISSTQILRPENVSLCGLDGTPLNATKGGGFAAIYGPDGAQLTPPVDPGEEKILYADIDLDQIRMAKLLVDPVGHYSRPDLLSLHVTIPPTNPATLVRYNGEVDGTLLSRVSQLPEST</sequence>
<keyword evidence="6" id="KW-1185">Reference proteome</keyword>
<dbReference type="EMBL" id="JAYKXP010000001">
    <property type="protein sequence ID" value="KAK7062813.1"/>
    <property type="molecule type" value="Genomic_DNA"/>
</dbReference>
<dbReference type="InterPro" id="IPR000132">
    <property type="entry name" value="Nitrilase/CN_hydratase_CS"/>
</dbReference>
<evidence type="ECO:0000259" key="4">
    <source>
        <dbReference type="PROSITE" id="PS50263"/>
    </source>
</evidence>
<dbReference type="PANTHER" id="PTHR46044">
    <property type="entry name" value="NITRILASE"/>
    <property type="match status" value="1"/>
</dbReference>
<dbReference type="AlphaFoldDB" id="A0AAW0EGW9"/>
<feature type="domain" description="CN hydrolase" evidence="4">
    <location>
        <begin position="1"/>
        <end position="274"/>
    </location>
</feature>
<evidence type="ECO:0000256" key="2">
    <source>
        <dbReference type="ARBA" id="ARBA00022801"/>
    </source>
</evidence>
<feature type="active site" description="Proton acceptor" evidence="3">
    <location>
        <position position="41"/>
    </location>
</feature>
<evidence type="ECO:0000313" key="5">
    <source>
        <dbReference type="EMBL" id="KAK7062813.1"/>
    </source>
</evidence>
<protein>
    <recommendedName>
        <fullName evidence="4">CN hydrolase domain-containing protein</fullName>
    </recommendedName>
</protein>
<dbReference type="SUPFAM" id="SSF56317">
    <property type="entry name" value="Carbon-nitrogen hydrolase"/>
    <property type="match status" value="1"/>
</dbReference>
<comment type="caution">
    <text evidence="5">The sequence shown here is derived from an EMBL/GenBank/DDBJ whole genome shotgun (WGS) entry which is preliminary data.</text>
</comment>